<dbReference type="Proteomes" id="UP001242480">
    <property type="component" value="Unassembled WGS sequence"/>
</dbReference>
<organism evidence="1 2">
    <name type="scientific">Labrys wisconsinensis</name>
    <dbReference type="NCBI Taxonomy" id="425677"/>
    <lineage>
        <taxon>Bacteria</taxon>
        <taxon>Pseudomonadati</taxon>
        <taxon>Pseudomonadota</taxon>
        <taxon>Alphaproteobacteria</taxon>
        <taxon>Hyphomicrobiales</taxon>
        <taxon>Xanthobacteraceae</taxon>
        <taxon>Labrys</taxon>
    </lineage>
</organism>
<protein>
    <submittedName>
        <fullName evidence="1">Uncharacterized protein</fullName>
    </submittedName>
</protein>
<dbReference type="EMBL" id="JAUSVX010000013">
    <property type="protein sequence ID" value="MDQ0472739.1"/>
    <property type="molecule type" value="Genomic_DNA"/>
</dbReference>
<reference evidence="1 2" key="1">
    <citation type="submission" date="2023-07" db="EMBL/GenBank/DDBJ databases">
        <title>Genomic Encyclopedia of Type Strains, Phase IV (KMG-IV): sequencing the most valuable type-strain genomes for metagenomic binning, comparative biology and taxonomic classification.</title>
        <authorList>
            <person name="Goeker M."/>
        </authorList>
    </citation>
    <scope>NUCLEOTIDE SEQUENCE [LARGE SCALE GENOMIC DNA]</scope>
    <source>
        <strain evidence="1 2">DSM 19619</strain>
    </source>
</reference>
<name>A0ABU0JHM6_9HYPH</name>
<keyword evidence="2" id="KW-1185">Reference proteome</keyword>
<evidence type="ECO:0000313" key="1">
    <source>
        <dbReference type="EMBL" id="MDQ0472739.1"/>
    </source>
</evidence>
<dbReference type="RefSeq" id="WP_307279986.1">
    <property type="nucleotide sequence ID" value="NZ_JAUSVX010000013.1"/>
</dbReference>
<sequence length="203" mass="22059">MPLQNRVDPFGAILAIPERGGMMGNRGGRIHDATQRIGGRLWTSRRWICCELQYKGMWRPVMGAGYTELFFLDEVTALAAGHRPCFFCRRAEALAFARAFAEARGEPAPMGADTMDAILHAERLDGRAKRRHLRAAAGLPEGVVIEEGGAALARAGERWLAWSPGGWHPAEAPAGPEVSLLTPPAIVAAILAGYEPRWHASAR</sequence>
<evidence type="ECO:0000313" key="2">
    <source>
        <dbReference type="Proteomes" id="UP001242480"/>
    </source>
</evidence>
<gene>
    <name evidence="1" type="ORF">QO011_005769</name>
</gene>
<accession>A0ABU0JHM6</accession>
<proteinExistence type="predicted"/>
<comment type="caution">
    <text evidence="1">The sequence shown here is derived from an EMBL/GenBank/DDBJ whole genome shotgun (WGS) entry which is preliminary data.</text>
</comment>